<proteinExistence type="predicted"/>
<dbReference type="Gene3D" id="1.25.40.10">
    <property type="entry name" value="Tetratricopeptide repeat domain"/>
    <property type="match status" value="2"/>
</dbReference>
<dbReference type="RefSeq" id="WP_221873262.1">
    <property type="nucleotide sequence ID" value="NZ_JACWFH010000009.1"/>
</dbReference>
<evidence type="ECO:0000256" key="2">
    <source>
        <dbReference type="ARBA" id="ARBA00022803"/>
    </source>
</evidence>
<evidence type="ECO:0000256" key="3">
    <source>
        <dbReference type="PROSITE-ProRule" id="PRU00339"/>
    </source>
</evidence>
<evidence type="ECO:0000313" key="5">
    <source>
        <dbReference type="Proteomes" id="UP000769780"/>
    </source>
</evidence>
<keyword evidence="5" id="KW-1185">Reference proteome</keyword>
<accession>A0ABS7K463</accession>
<feature type="repeat" description="TPR" evidence="3">
    <location>
        <begin position="21"/>
        <end position="54"/>
    </location>
</feature>
<dbReference type="InterPro" id="IPR019734">
    <property type="entry name" value="TPR_rpt"/>
</dbReference>
<dbReference type="InterPro" id="IPR051685">
    <property type="entry name" value="Ycf3/AcsC/BcsC/TPR_MFPF"/>
</dbReference>
<gene>
    <name evidence="4" type="ORF">H0185_09520</name>
</gene>
<dbReference type="Pfam" id="PF13432">
    <property type="entry name" value="TPR_16"/>
    <property type="match status" value="1"/>
</dbReference>
<dbReference type="EMBL" id="JACWFH010000009">
    <property type="protein sequence ID" value="MBY0097047.1"/>
    <property type="molecule type" value="Genomic_DNA"/>
</dbReference>
<dbReference type="PANTHER" id="PTHR44943:SF8">
    <property type="entry name" value="TPR REPEAT-CONTAINING PROTEIN MJ0263"/>
    <property type="match status" value="1"/>
</dbReference>
<sequence length="496" mass="56901">MGEDSKAINQKGQLLSFVPTGEYYFTKGVKAYQRRDLLRAHKYFSRAMQLEPGEPMIICQLAIVSTELGEYQQSISLLKMILEELDEEMVECHYFLANNYAHLGLFKDAYHYANLYLELTRDGEFSDDAEELLELIMLEADDLEEALFEEDSLIVKQEEARSLLEAGEFLRAIDIFEELIEEYPEYWSAYNNLALANFYLGHQVKANEILDQVLVQNPGNLHALCNKLVFAYYQKRSEDVQTLVATLAKIQPLLAEQQFKLGATFSLIGEYELGYKWLNRLRKYGHEGDGAFYYWLAHSSYHTGREQAAKNHWKKVLEYSPEKAGHEPWGIQELGLDTQVTTIIKRFQSEHPEERLFALFLTSVSGQKEEILSANKIADNLTGLEKSYLSYVQSGTFNPGMEPVIGAHETALVLYDFHQPIDHEEAGIYLIWFAVFDKAVKDGFNFKNKKAWAAAVEFVWEKLREGKITKIAVAKKYGLSVSTLNKYIDLVGECLE</sequence>
<keyword evidence="1" id="KW-0677">Repeat</keyword>
<keyword evidence="2 3" id="KW-0802">TPR repeat</keyword>
<dbReference type="Proteomes" id="UP000769780">
    <property type="component" value="Unassembled WGS sequence"/>
</dbReference>
<comment type="caution">
    <text evidence="4">The sequence shown here is derived from an EMBL/GenBank/DDBJ whole genome shotgun (WGS) entry which is preliminary data.</text>
</comment>
<protein>
    <submittedName>
        <fullName evidence="4">Tetratricopeptide repeat protein</fullName>
    </submittedName>
</protein>
<reference evidence="4 5" key="1">
    <citation type="submission" date="2020-07" db="EMBL/GenBank/DDBJ databases">
        <title>Fungal Genomes of the International Space Station.</title>
        <authorList>
            <person name="Seuylemezian A."/>
            <person name="Singh N.K."/>
            <person name="Wood J."/>
            <person name="Venkateswaran K."/>
        </authorList>
    </citation>
    <scope>NUCLEOTIDE SEQUENCE [LARGE SCALE GENOMIC DNA]</scope>
    <source>
        <strain evidence="4 5">PL-B2</strain>
    </source>
</reference>
<dbReference type="InterPro" id="IPR011990">
    <property type="entry name" value="TPR-like_helical_dom_sf"/>
</dbReference>
<dbReference type="SMART" id="SM00028">
    <property type="entry name" value="TPR"/>
    <property type="match status" value="6"/>
</dbReference>
<evidence type="ECO:0000313" key="4">
    <source>
        <dbReference type="EMBL" id="MBY0097047.1"/>
    </source>
</evidence>
<dbReference type="PROSITE" id="PS50005">
    <property type="entry name" value="TPR"/>
    <property type="match status" value="1"/>
</dbReference>
<dbReference type="SUPFAM" id="SSF48452">
    <property type="entry name" value="TPR-like"/>
    <property type="match status" value="1"/>
</dbReference>
<dbReference type="PANTHER" id="PTHR44943">
    <property type="entry name" value="CELLULOSE SYNTHASE OPERON PROTEIN C"/>
    <property type="match status" value="1"/>
</dbReference>
<name>A0ABS7K463_9BACI</name>
<organism evidence="4 5">
    <name type="scientific">Mesobacillus maritimus</name>
    <dbReference type="NCBI Taxonomy" id="1643336"/>
    <lineage>
        <taxon>Bacteria</taxon>
        <taxon>Bacillati</taxon>
        <taxon>Bacillota</taxon>
        <taxon>Bacilli</taxon>
        <taxon>Bacillales</taxon>
        <taxon>Bacillaceae</taxon>
        <taxon>Mesobacillus</taxon>
    </lineage>
</organism>
<evidence type="ECO:0000256" key="1">
    <source>
        <dbReference type="ARBA" id="ARBA00022737"/>
    </source>
</evidence>